<gene>
    <name evidence="3" type="ORF">JOE69_000920</name>
</gene>
<evidence type="ECO:0000256" key="1">
    <source>
        <dbReference type="SAM" id="MobiDB-lite"/>
    </source>
</evidence>
<evidence type="ECO:0000313" key="3">
    <source>
        <dbReference type="EMBL" id="MDR6268682.1"/>
    </source>
</evidence>
<name>A0ABU1JB87_9MICC</name>
<comment type="caution">
    <text evidence="3">The sequence shown here is derived from an EMBL/GenBank/DDBJ whole genome shotgun (WGS) entry which is preliminary data.</text>
</comment>
<dbReference type="EMBL" id="JAVDQF010000001">
    <property type="protein sequence ID" value="MDR6268682.1"/>
    <property type="molecule type" value="Genomic_DNA"/>
</dbReference>
<protein>
    <submittedName>
        <fullName evidence="3">Uncharacterized protein</fullName>
    </submittedName>
</protein>
<accession>A0ABU1JB87</accession>
<feature type="transmembrane region" description="Helical" evidence="2">
    <location>
        <begin position="41"/>
        <end position="61"/>
    </location>
</feature>
<dbReference type="RefSeq" id="WP_309796482.1">
    <property type="nucleotide sequence ID" value="NZ_BAAAHY010000006.1"/>
</dbReference>
<evidence type="ECO:0000313" key="4">
    <source>
        <dbReference type="Proteomes" id="UP001185069"/>
    </source>
</evidence>
<keyword evidence="2" id="KW-1133">Transmembrane helix</keyword>
<feature type="region of interest" description="Disordered" evidence="1">
    <location>
        <begin position="80"/>
        <end position="107"/>
    </location>
</feature>
<organism evidence="3 4">
    <name type="scientific">Arthrobacter russicus</name>
    <dbReference type="NCBI Taxonomy" id="172040"/>
    <lineage>
        <taxon>Bacteria</taxon>
        <taxon>Bacillati</taxon>
        <taxon>Actinomycetota</taxon>
        <taxon>Actinomycetes</taxon>
        <taxon>Micrococcales</taxon>
        <taxon>Micrococcaceae</taxon>
        <taxon>Arthrobacter</taxon>
    </lineage>
</organism>
<evidence type="ECO:0000256" key="2">
    <source>
        <dbReference type="SAM" id="Phobius"/>
    </source>
</evidence>
<sequence length="107" mass="11300">MRNQKRQGDQLAALRRFLGIFTALGLLAAVVLPLLGQQQVLTVALTAATVAALAAGLAMLVTRPSARPAAVQLVNRDYPGPERFRVADDPQLSGRPQPRAPNSSCSA</sequence>
<keyword evidence="2" id="KW-0812">Transmembrane</keyword>
<keyword evidence="4" id="KW-1185">Reference proteome</keyword>
<dbReference type="Proteomes" id="UP001185069">
    <property type="component" value="Unassembled WGS sequence"/>
</dbReference>
<proteinExistence type="predicted"/>
<keyword evidence="2" id="KW-0472">Membrane</keyword>
<feature type="transmembrane region" description="Helical" evidence="2">
    <location>
        <begin position="12"/>
        <end position="35"/>
    </location>
</feature>
<reference evidence="3 4" key="1">
    <citation type="submission" date="2023-07" db="EMBL/GenBank/DDBJ databases">
        <title>Sequencing the genomes of 1000 actinobacteria strains.</title>
        <authorList>
            <person name="Klenk H.-P."/>
        </authorList>
    </citation>
    <scope>NUCLEOTIDE SEQUENCE [LARGE SCALE GENOMIC DNA]</scope>
    <source>
        <strain evidence="3 4">DSM 14555</strain>
    </source>
</reference>